<feature type="domain" description="DNA2/NAM7 helicase-like C-terminal" evidence="1">
    <location>
        <begin position="593"/>
        <end position="755"/>
    </location>
</feature>
<dbReference type="PANTHER" id="PTHR10887:SF522">
    <property type="entry name" value="P-LOOP CONTAINING NUCLEOSIDE TRIPHOSPHATE HYDROLASES SUPERFAMILY PROTEIN"/>
    <property type="match status" value="1"/>
</dbReference>
<dbReference type="CDD" id="cd18808">
    <property type="entry name" value="SF1_C_Upf1"/>
    <property type="match status" value="1"/>
</dbReference>
<name>A0ABR3JHY9_9AGAR</name>
<evidence type="ECO:0000259" key="1">
    <source>
        <dbReference type="Pfam" id="PF13087"/>
    </source>
</evidence>
<dbReference type="InterPro" id="IPR041679">
    <property type="entry name" value="DNA2/NAM7-like_C"/>
</dbReference>
<proteinExistence type="predicted"/>
<protein>
    <recommendedName>
        <fullName evidence="1">DNA2/NAM7 helicase-like C-terminal domain-containing protein</fullName>
    </recommendedName>
</protein>
<evidence type="ECO:0000313" key="2">
    <source>
        <dbReference type="EMBL" id="KAL0954953.1"/>
    </source>
</evidence>
<reference evidence="3" key="1">
    <citation type="submission" date="2024-06" db="EMBL/GenBank/DDBJ databases">
        <title>Multi-omics analyses provide insights into the biosynthesis of the anticancer antibiotic pleurotin in Hohenbuehelia grisea.</title>
        <authorList>
            <person name="Weaver J.A."/>
            <person name="Alberti F."/>
        </authorList>
    </citation>
    <scope>NUCLEOTIDE SEQUENCE [LARGE SCALE GENOMIC DNA]</scope>
    <source>
        <strain evidence="3">T-177</strain>
    </source>
</reference>
<dbReference type="Gene3D" id="3.40.50.300">
    <property type="entry name" value="P-loop containing nucleotide triphosphate hydrolases"/>
    <property type="match status" value="2"/>
</dbReference>
<accession>A0ABR3JHY9</accession>
<comment type="caution">
    <text evidence="2">The sequence shown here is derived from an EMBL/GenBank/DDBJ whole genome shotgun (WGS) entry which is preliminary data.</text>
</comment>
<dbReference type="SUPFAM" id="SSF52540">
    <property type="entry name" value="P-loop containing nucleoside triphosphate hydrolases"/>
    <property type="match status" value="1"/>
</dbReference>
<dbReference type="Pfam" id="PF13087">
    <property type="entry name" value="AAA_12"/>
    <property type="match status" value="1"/>
</dbReference>
<dbReference type="EMBL" id="JASNQZ010000007">
    <property type="protein sequence ID" value="KAL0954953.1"/>
    <property type="molecule type" value="Genomic_DNA"/>
</dbReference>
<dbReference type="PANTHER" id="PTHR10887">
    <property type="entry name" value="DNA2/NAM7 HELICASE FAMILY"/>
    <property type="match status" value="1"/>
</dbReference>
<dbReference type="Proteomes" id="UP001556367">
    <property type="component" value="Unassembled WGS sequence"/>
</dbReference>
<dbReference type="Pfam" id="PF13604">
    <property type="entry name" value="AAA_30"/>
    <property type="match status" value="1"/>
</dbReference>
<gene>
    <name evidence="2" type="ORF">HGRIS_003886</name>
</gene>
<organism evidence="2 3">
    <name type="scientific">Hohenbuehelia grisea</name>
    <dbReference type="NCBI Taxonomy" id="104357"/>
    <lineage>
        <taxon>Eukaryota</taxon>
        <taxon>Fungi</taxon>
        <taxon>Dikarya</taxon>
        <taxon>Basidiomycota</taxon>
        <taxon>Agaricomycotina</taxon>
        <taxon>Agaricomycetes</taxon>
        <taxon>Agaricomycetidae</taxon>
        <taxon>Agaricales</taxon>
        <taxon>Pleurotineae</taxon>
        <taxon>Pleurotaceae</taxon>
        <taxon>Hohenbuehelia</taxon>
    </lineage>
</organism>
<dbReference type="InterPro" id="IPR047187">
    <property type="entry name" value="SF1_C_Upf1"/>
</dbReference>
<evidence type="ECO:0000313" key="3">
    <source>
        <dbReference type="Proteomes" id="UP001556367"/>
    </source>
</evidence>
<dbReference type="InterPro" id="IPR027417">
    <property type="entry name" value="P-loop_NTPase"/>
</dbReference>
<dbReference type="InterPro" id="IPR045055">
    <property type="entry name" value="DNA2/NAM7-like"/>
</dbReference>
<sequence length="792" mass="88871">MPPAHQLLWLEQNLIDTSESQPIAYITVSDTALSDQRGEKIIAPFRDYPKPLGISYGYLHDLSKLTAVAISTDKKCLIVEFTEKSDAGTGRKVLETGILCRDLSSLLAFDCGPLAIYLYSNFKLRMAHAVDIQSAFPTHDPTKRKSALQAVEALTGDQFPIFDTNIETIFADLVYDPRDLNNTHKFDIVQRAWLSQFLATLGNAASTFDSVSRIDTRPGKIPDVELDAVAKSEFDARRRDRLRPTTMEHEFSAGYDARGKHMVAAKSTNYKSRIRPHTDLEVTIATPNGSYTMKGQAGEVLGQTANLSMAESVNPQTIAGLRTTSRRGTSTMAEAKRSQLTLHVLQGRSKSFSNPWLRNLFLDHAVMTWPEAWASSSLPPHTDNHRNLNQQSLNSSQLAAVNTMLSSSSDNHIVLIQGPPGTGKTSVIANYVKLAITNHQTGIWLIAQSNVAVKNIAEKLSAYGFNNYRLLVSDDFKHEWHDHLYHQISDNLVMSSDFPKYSSAKLQDCQVVLCTLSMLSNPFISRFTIRIPIQTLVVDEASQIDIGDYMAIFPKFPSLRKVCFIGDNKQLPPHGNDTLKDLRSIFELDHLAAGTMFLNTQYRMPPQMGGFISTHVYDERLLSNKLHPIPDTIQACFFINVANGSQQFANKSFKNDLECDMVLQIAKILQDLNKSYRIITPYEAQTSNIETRMKVEDMHWHNKCFNIDSFQGNEDDFIIISLVRSRDLGFLKQVRRTNVMLTRFKKGMFIVSNKKFVEGAAADTLAGKLAQHLGDRAWLDMKDFSTAEILTK</sequence>
<keyword evidence="3" id="KW-1185">Reference proteome</keyword>